<dbReference type="OrthoDB" id="10045229at2759"/>
<evidence type="ECO:0000313" key="3">
    <source>
        <dbReference type="EMBL" id="PFX23803.1"/>
    </source>
</evidence>
<dbReference type="PANTHER" id="PTHR35539">
    <property type="entry name" value="CDNA SEQUENCE BC048562"/>
    <property type="match status" value="1"/>
</dbReference>
<evidence type="ECO:0000313" key="4">
    <source>
        <dbReference type="Proteomes" id="UP000225706"/>
    </source>
</evidence>
<comment type="caution">
    <text evidence="3">The sequence shown here is derived from an EMBL/GenBank/DDBJ whole genome shotgun (WGS) entry which is preliminary data.</text>
</comment>
<dbReference type="InterPro" id="IPR029369">
    <property type="entry name" value="HDNR"/>
</dbReference>
<dbReference type="Pfam" id="PF15115">
    <property type="entry name" value="HDNR"/>
    <property type="match status" value="1"/>
</dbReference>
<dbReference type="Proteomes" id="UP000225706">
    <property type="component" value="Unassembled WGS sequence"/>
</dbReference>
<evidence type="ECO:0000256" key="1">
    <source>
        <dbReference type="SAM" id="MobiDB-lite"/>
    </source>
</evidence>
<name>A0A2B4S426_STYPI</name>
<reference evidence="4" key="1">
    <citation type="journal article" date="2017" name="bioRxiv">
        <title>Comparative analysis of the genomes of Stylophora pistillata and Acropora digitifera provides evidence for extensive differences between species of corals.</title>
        <authorList>
            <person name="Voolstra C.R."/>
            <person name="Li Y."/>
            <person name="Liew Y.J."/>
            <person name="Baumgarten S."/>
            <person name="Zoccola D."/>
            <person name="Flot J.-F."/>
            <person name="Tambutte S."/>
            <person name="Allemand D."/>
            <person name="Aranda M."/>
        </authorList>
    </citation>
    <scope>NUCLEOTIDE SEQUENCE [LARGE SCALE GENOMIC DNA]</scope>
</reference>
<sequence length="230" mass="26144">MTRVYDNNDIRGTWFPSGFHGHFRSKSRSEFTIPYRHRAKPCPPQKFLNYATERSNRHLFSRHDNRHAHSDMGDLETYFGMGMGKRKYVQPGQTQHTKSTRDLLTWRGNEPSDVTSTYRSQYLTSRPSSCSFNESEPIHVRSNLELRRRHVRASSAPPSQRRTAPLLAWNEPDESHHGKPGVGVRQTIRNQGGFASETPFAHTAPAAQVHSPSSGQSFTVSETIVPLNTT</sequence>
<feature type="compositionally biased region" description="Polar residues" evidence="1">
    <location>
        <begin position="210"/>
        <end position="230"/>
    </location>
</feature>
<protein>
    <recommendedName>
        <fullName evidence="2">Domain of unknown function with conserved HDNR motif domain-containing protein</fullName>
    </recommendedName>
</protein>
<dbReference type="AlphaFoldDB" id="A0A2B4S426"/>
<feature type="domain" description="Domain of unknown function with conserved HDNR motif" evidence="2">
    <location>
        <begin position="8"/>
        <end position="185"/>
    </location>
</feature>
<dbReference type="EMBL" id="LSMT01000195">
    <property type="protein sequence ID" value="PFX23803.1"/>
    <property type="molecule type" value="Genomic_DNA"/>
</dbReference>
<accession>A0A2B4S426</accession>
<evidence type="ECO:0000259" key="2">
    <source>
        <dbReference type="Pfam" id="PF15115"/>
    </source>
</evidence>
<organism evidence="3 4">
    <name type="scientific">Stylophora pistillata</name>
    <name type="common">Smooth cauliflower coral</name>
    <dbReference type="NCBI Taxonomy" id="50429"/>
    <lineage>
        <taxon>Eukaryota</taxon>
        <taxon>Metazoa</taxon>
        <taxon>Cnidaria</taxon>
        <taxon>Anthozoa</taxon>
        <taxon>Hexacorallia</taxon>
        <taxon>Scleractinia</taxon>
        <taxon>Astrocoeniina</taxon>
        <taxon>Pocilloporidae</taxon>
        <taxon>Stylophora</taxon>
    </lineage>
</organism>
<gene>
    <name evidence="3" type="ORF">AWC38_SpisGene11605</name>
</gene>
<feature type="region of interest" description="Disordered" evidence="1">
    <location>
        <begin position="149"/>
        <end position="185"/>
    </location>
</feature>
<feature type="region of interest" description="Disordered" evidence="1">
    <location>
        <begin position="207"/>
        <end position="230"/>
    </location>
</feature>
<dbReference type="PANTHER" id="PTHR35539:SF1">
    <property type="entry name" value="CDNA SEQUENCE BC048562"/>
    <property type="match status" value="1"/>
</dbReference>
<keyword evidence="4" id="KW-1185">Reference proteome</keyword>
<proteinExistence type="predicted"/>